<dbReference type="GO" id="GO:0016042">
    <property type="term" value="P:lipid catabolic process"/>
    <property type="evidence" value="ECO:0007669"/>
    <property type="project" value="UniProtKB-KW"/>
</dbReference>
<accession>A0A497EJK9</accession>
<evidence type="ECO:0000313" key="5">
    <source>
        <dbReference type="EMBL" id="RLE45471.1"/>
    </source>
</evidence>
<dbReference type="AlphaFoldDB" id="A0A497EJK9"/>
<dbReference type="PROSITE" id="PS50035">
    <property type="entry name" value="PLD"/>
    <property type="match status" value="1"/>
</dbReference>
<organism evidence="5 6">
    <name type="scientific">Thermoproteota archaeon</name>
    <dbReference type="NCBI Taxonomy" id="2056631"/>
    <lineage>
        <taxon>Archaea</taxon>
        <taxon>Thermoproteota</taxon>
    </lineage>
</organism>
<reference evidence="5 6" key="1">
    <citation type="submission" date="2018-06" db="EMBL/GenBank/DDBJ databases">
        <title>Extensive metabolic versatility and redundancy in microbially diverse, dynamic hydrothermal sediments.</title>
        <authorList>
            <person name="Dombrowski N."/>
            <person name="Teske A."/>
            <person name="Baker B.J."/>
        </authorList>
    </citation>
    <scope>NUCLEOTIDE SEQUENCE [LARGE SCALE GENOMIC DNA]</scope>
    <source>
        <strain evidence="5">B66_G16</strain>
    </source>
</reference>
<name>A0A497EJK9_9CREN</name>
<dbReference type="PANTHER" id="PTHR43856:SF1">
    <property type="entry name" value="MITOCHONDRIAL CARDIOLIPIN HYDROLASE"/>
    <property type="match status" value="1"/>
</dbReference>
<dbReference type="Gene3D" id="3.30.870.10">
    <property type="entry name" value="Endonuclease Chain A"/>
    <property type="match status" value="1"/>
</dbReference>
<keyword evidence="2" id="KW-0442">Lipid degradation</keyword>
<evidence type="ECO:0000256" key="1">
    <source>
        <dbReference type="ARBA" id="ARBA00022801"/>
    </source>
</evidence>
<gene>
    <name evidence="5" type="ORF">DRJ31_11220</name>
</gene>
<dbReference type="SUPFAM" id="SSF56024">
    <property type="entry name" value="Phospholipase D/nuclease"/>
    <property type="match status" value="1"/>
</dbReference>
<dbReference type="InterPro" id="IPR051406">
    <property type="entry name" value="PLD_domain"/>
</dbReference>
<sequence length="218" mass="24781">MRAKLGVVLLVIGVIIGIFTSYGVKSQEIAVSITKTVTSVETISTTHKITYTVTTTVTVSSSYFEELLEDKEYYKTLLDVIKRANKSVYVAMYVIKYDPREGLEEDPVNMILYELCKLKSKGLDIKVLVDDTTYKSYYETIEYLKDCGIDIKLKPKEISRAHLKVVIIDGKYLFVGSHNRTESALWFNKEITVLTTDPKLISEALDYFNDLWANGESI</sequence>
<protein>
    <submittedName>
        <fullName evidence="5">Phospholipase</fullName>
    </submittedName>
</protein>
<keyword evidence="3" id="KW-0443">Lipid metabolism</keyword>
<comment type="caution">
    <text evidence="5">The sequence shown here is derived from an EMBL/GenBank/DDBJ whole genome shotgun (WGS) entry which is preliminary data.</text>
</comment>
<evidence type="ECO:0000259" key="4">
    <source>
        <dbReference type="PROSITE" id="PS50035"/>
    </source>
</evidence>
<feature type="domain" description="PLD phosphodiesterase" evidence="4">
    <location>
        <begin position="157"/>
        <end position="184"/>
    </location>
</feature>
<keyword evidence="1" id="KW-0378">Hydrolase</keyword>
<proteinExistence type="predicted"/>
<dbReference type="GO" id="GO:0016891">
    <property type="term" value="F:RNA endonuclease activity producing 5'-phosphomonoesters, hydrolytic mechanism"/>
    <property type="evidence" value="ECO:0007669"/>
    <property type="project" value="TreeGrafter"/>
</dbReference>
<dbReference type="InterPro" id="IPR001736">
    <property type="entry name" value="PLipase_D/transphosphatidylase"/>
</dbReference>
<dbReference type="Proteomes" id="UP000278475">
    <property type="component" value="Unassembled WGS sequence"/>
</dbReference>
<dbReference type="Pfam" id="PF13091">
    <property type="entry name" value="PLDc_2"/>
    <property type="match status" value="1"/>
</dbReference>
<dbReference type="EMBL" id="QMQV01000254">
    <property type="protein sequence ID" value="RLE45471.1"/>
    <property type="molecule type" value="Genomic_DNA"/>
</dbReference>
<evidence type="ECO:0000313" key="6">
    <source>
        <dbReference type="Proteomes" id="UP000278475"/>
    </source>
</evidence>
<evidence type="ECO:0000256" key="3">
    <source>
        <dbReference type="ARBA" id="ARBA00023098"/>
    </source>
</evidence>
<dbReference type="InterPro" id="IPR025202">
    <property type="entry name" value="PLD-like_dom"/>
</dbReference>
<dbReference type="PANTHER" id="PTHR43856">
    <property type="entry name" value="CARDIOLIPIN HYDROLASE"/>
    <property type="match status" value="1"/>
</dbReference>
<evidence type="ECO:0000256" key="2">
    <source>
        <dbReference type="ARBA" id="ARBA00022963"/>
    </source>
</evidence>